<dbReference type="AlphaFoldDB" id="A0A2P5DQL9"/>
<comment type="caution">
    <text evidence="1">The sequence shown here is derived from an EMBL/GenBank/DDBJ whole genome shotgun (WGS) entry which is preliminary data.</text>
</comment>
<organism evidence="1 2">
    <name type="scientific">Parasponia andersonii</name>
    <name type="common">Sponia andersonii</name>
    <dbReference type="NCBI Taxonomy" id="3476"/>
    <lineage>
        <taxon>Eukaryota</taxon>
        <taxon>Viridiplantae</taxon>
        <taxon>Streptophyta</taxon>
        <taxon>Embryophyta</taxon>
        <taxon>Tracheophyta</taxon>
        <taxon>Spermatophyta</taxon>
        <taxon>Magnoliopsida</taxon>
        <taxon>eudicotyledons</taxon>
        <taxon>Gunneridae</taxon>
        <taxon>Pentapetalae</taxon>
        <taxon>rosids</taxon>
        <taxon>fabids</taxon>
        <taxon>Rosales</taxon>
        <taxon>Cannabaceae</taxon>
        <taxon>Parasponia</taxon>
    </lineage>
</organism>
<dbReference type="EMBL" id="JXTB01000023">
    <property type="protein sequence ID" value="PON75580.1"/>
    <property type="molecule type" value="Genomic_DNA"/>
</dbReference>
<keyword evidence="2" id="KW-1185">Reference proteome</keyword>
<dbReference type="OrthoDB" id="10357846at2759"/>
<proteinExistence type="predicted"/>
<evidence type="ECO:0000313" key="1">
    <source>
        <dbReference type="EMBL" id="PON75580.1"/>
    </source>
</evidence>
<protein>
    <submittedName>
        <fullName evidence="1">Uncharacterized protein</fullName>
    </submittedName>
</protein>
<sequence>MLAPVFVGSREEKYAVNFCKEEKGGEENFNWVEEVGFGFQGWICNFIIGEQADEKLKMKGNAMLCNVIVVLVAVSWSCSFTNPIYLVFVCFCTFLETILMVRS</sequence>
<accession>A0A2P5DQL9</accession>
<dbReference type="Proteomes" id="UP000237105">
    <property type="component" value="Unassembled WGS sequence"/>
</dbReference>
<name>A0A2P5DQL9_PARAD</name>
<feature type="non-terminal residue" evidence="1">
    <location>
        <position position="103"/>
    </location>
</feature>
<reference evidence="2" key="1">
    <citation type="submission" date="2016-06" db="EMBL/GenBank/DDBJ databases">
        <title>Parallel loss of symbiosis genes in relatives of nitrogen-fixing non-legume Parasponia.</title>
        <authorList>
            <person name="Van Velzen R."/>
            <person name="Holmer R."/>
            <person name="Bu F."/>
            <person name="Rutten L."/>
            <person name="Van Zeijl A."/>
            <person name="Liu W."/>
            <person name="Santuari L."/>
            <person name="Cao Q."/>
            <person name="Sharma T."/>
            <person name="Shen D."/>
            <person name="Roswanjaya Y."/>
            <person name="Wardhani T."/>
            <person name="Kalhor M.S."/>
            <person name="Jansen J."/>
            <person name="Van den Hoogen J."/>
            <person name="Gungor B."/>
            <person name="Hartog M."/>
            <person name="Hontelez J."/>
            <person name="Verver J."/>
            <person name="Yang W.-C."/>
            <person name="Schijlen E."/>
            <person name="Repin R."/>
            <person name="Schilthuizen M."/>
            <person name="Schranz E."/>
            <person name="Heidstra R."/>
            <person name="Miyata K."/>
            <person name="Fedorova E."/>
            <person name="Kohlen W."/>
            <person name="Bisseling T."/>
            <person name="Smit S."/>
            <person name="Geurts R."/>
        </authorList>
    </citation>
    <scope>NUCLEOTIDE SEQUENCE [LARGE SCALE GENOMIC DNA]</scope>
    <source>
        <strain evidence="2">cv. WU1-14</strain>
    </source>
</reference>
<gene>
    <name evidence="1" type="ORF">PanWU01x14_042050</name>
</gene>
<evidence type="ECO:0000313" key="2">
    <source>
        <dbReference type="Proteomes" id="UP000237105"/>
    </source>
</evidence>